<feature type="domain" description="Protein kinase" evidence="9">
    <location>
        <begin position="1100"/>
        <end position="1473"/>
    </location>
</feature>
<feature type="compositionally biased region" description="Basic and acidic residues" evidence="7">
    <location>
        <begin position="584"/>
        <end position="598"/>
    </location>
</feature>
<feature type="transmembrane region" description="Helical" evidence="8">
    <location>
        <begin position="353"/>
        <end position="382"/>
    </location>
</feature>
<dbReference type="PANTHER" id="PTHR48016">
    <property type="entry name" value="MAP KINASE KINASE KINASE SSK2-RELATED-RELATED"/>
    <property type="match status" value="1"/>
</dbReference>
<feature type="region of interest" description="Disordered" evidence="7">
    <location>
        <begin position="1365"/>
        <end position="1392"/>
    </location>
</feature>
<evidence type="ECO:0000256" key="5">
    <source>
        <dbReference type="ARBA" id="ARBA00022840"/>
    </source>
</evidence>
<feature type="region of interest" description="Disordered" evidence="7">
    <location>
        <begin position="950"/>
        <end position="1061"/>
    </location>
</feature>
<keyword evidence="4" id="KW-0418">Kinase</keyword>
<dbReference type="VEuPathDB" id="TriTrypDB:LpyrH10_27_0110"/>
<evidence type="ECO:0000313" key="11">
    <source>
        <dbReference type="Proteomes" id="UP000037923"/>
    </source>
</evidence>
<feature type="region of interest" description="Disordered" evidence="7">
    <location>
        <begin position="531"/>
        <end position="553"/>
    </location>
</feature>
<dbReference type="Pfam" id="PF00069">
    <property type="entry name" value="Pkinase"/>
    <property type="match status" value="1"/>
</dbReference>
<feature type="transmembrane region" description="Helical" evidence="8">
    <location>
        <begin position="6"/>
        <end position="32"/>
    </location>
</feature>
<accession>A0A0M9FS05</accession>
<keyword evidence="3 6" id="KW-0547">Nucleotide-binding</keyword>
<evidence type="ECO:0000256" key="1">
    <source>
        <dbReference type="ARBA" id="ARBA00004167"/>
    </source>
</evidence>
<dbReference type="InterPro" id="IPR011009">
    <property type="entry name" value="Kinase-like_dom_sf"/>
</dbReference>
<keyword evidence="8" id="KW-1133">Transmembrane helix</keyword>
<reference evidence="10 11" key="1">
    <citation type="submission" date="2015-07" db="EMBL/GenBank/DDBJ databases">
        <title>High-quality genome of monoxenous trypanosomatid Leptomonas pyrrhocoris.</title>
        <authorList>
            <person name="Flegontov P."/>
            <person name="Butenko A."/>
            <person name="Firsov S."/>
            <person name="Vlcek C."/>
            <person name="Logacheva M.D."/>
            <person name="Field M."/>
            <person name="Filatov D."/>
            <person name="Flegontova O."/>
            <person name="Gerasimov E."/>
            <person name="Jackson A.P."/>
            <person name="Kelly S."/>
            <person name="Opperdoes F."/>
            <person name="O'Reilly A."/>
            <person name="Votypka J."/>
            <person name="Yurchenko V."/>
            <person name="Lukes J."/>
        </authorList>
    </citation>
    <scope>NUCLEOTIDE SEQUENCE [LARGE SCALE GENOMIC DNA]</scope>
    <source>
        <strain evidence="10">H10</strain>
    </source>
</reference>
<dbReference type="Gene3D" id="3.30.70.1230">
    <property type="entry name" value="Nucleotide cyclase"/>
    <property type="match status" value="1"/>
</dbReference>
<gene>
    <name evidence="10" type="ORF">ABB37_08856</name>
</gene>
<feature type="compositionally biased region" description="Polar residues" evidence="7">
    <location>
        <begin position="1041"/>
        <end position="1057"/>
    </location>
</feature>
<comment type="subcellular location">
    <subcellularLocation>
        <location evidence="1">Membrane</location>
        <topology evidence="1">Single-pass membrane protein</topology>
    </subcellularLocation>
</comment>
<dbReference type="GO" id="GO:0016020">
    <property type="term" value="C:membrane"/>
    <property type="evidence" value="ECO:0007669"/>
    <property type="project" value="UniProtKB-SubCell"/>
</dbReference>
<evidence type="ECO:0000256" key="3">
    <source>
        <dbReference type="ARBA" id="ARBA00022741"/>
    </source>
</evidence>
<organism evidence="10 11">
    <name type="scientific">Leptomonas pyrrhocoris</name>
    <name type="common">Firebug parasite</name>
    <dbReference type="NCBI Taxonomy" id="157538"/>
    <lineage>
        <taxon>Eukaryota</taxon>
        <taxon>Discoba</taxon>
        <taxon>Euglenozoa</taxon>
        <taxon>Kinetoplastea</taxon>
        <taxon>Metakinetoplastina</taxon>
        <taxon>Trypanosomatida</taxon>
        <taxon>Trypanosomatidae</taxon>
        <taxon>Leishmaniinae</taxon>
        <taxon>Leptomonas</taxon>
    </lineage>
</organism>
<name>A0A0M9FS05_LEPPY</name>
<dbReference type="OrthoDB" id="4062651at2759"/>
<dbReference type="PROSITE" id="PS00108">
    <property type="entry name" value="PROTEIN_KINASE_ST"/>
    <property type="match status" value="1"/>
</dbReference>
<feature type="compositionally biased region" description="Acidic residues" evidence="7">
    <location>
        <begin position="462"/>
        <end position="482"/>
    </location>
</feature>
<dbReference type="PROSITE" id="PS00107">
    <property type="entry name" value="PROTEIN_KINASE_ATP"/>
    <property type="match status" value="1"/>
</dbReference>
<dbReference type="EMBL" id="LGTL01000027">
    <property type="protein sequence ID" value="KPA74833.1"/>
    <property type="molecule type" value="Genomic_DNA"/>
</dbReference>
<evidence type="ECO:0000313" key="10">
    <source>
        <dbReference type="EMBL" id="KPA74833.1"/>
    </source>
</evidence>
<feature type="binding site" evidence="6">
    <location>
        <position position="1128"/>
    </location>
    <ligand>
        <name>ATP</name>
        <dbReference type="ChEBI" id="CHEBI:30616"/>
    </ligand>
</feature>
<keyword evidence="8" id="KW-0472">Membrane</keyword>
<keyword evidence="11" id="KW-1185">Reference proteome</keyword>
<feature type="compositionally biased region" description="Low complexity" evidence="7">
    <location>
        <begin position="1376"/>
        <end position="1392"/>
    </location>
</feature>
<keyword evidence="2" id="KW-0808">Transferase</keyword>
<evidence type="ECO:0000256" key="2">
    <source>
        <dbReference type="ARBA" id="ARBA00022679"/>
    </source>
</evidence>
<dbReference type="InterPro" id="IPR017441">
    <property type="entry name" value="Protein_kinase_ATP_BS"/>
</dbReference>
<dbReference type="SUPFAM" id="SSF55073">
    <property type="entry name" value="Nucleotide cyclase"/>
    <property type="match status" value="1"/>
</dbReference>
<feature type="compositionally biased region" description="Polar residues" evidence="7">
    <location>
        <begin position="497"/>
        <end position="511"/>
    </location>
</feature>
<dbReference type="PROSITE" id="PS50011">
    <property type="entry name" value="PROTEIN_KINASE_DOM"/>
    <property type="match status" value="1"/>
</dbReference>
<dbReference type="OMA" id="RRPISWE"/>
<evidence type="ECO:0000256" key="6">
    <source>
        <dbReference type="PROSITE-ProRule" id="PRU10141"/>
    </source>
</evidence>
<dbReference type="PANTHER" id="PTHR48016:SF56">
    <property type="entry name" value="MAPKK KINASE"/>
    <property type="match status" value="1"/>
</dbReference>
<dbReference type="Gene3D" id="1.10.510.10">
    <property type="entry name" value="Transferase(Phosphotransferase) domain 1"/>
    <property type="match status" value="1"/>
</dbReference>
<proteinExistence type="predicted"/>
<dbReference type="InterPro" id="IPR000719">
    <property type="entry name" value="Prot_kinase_dom"/>
</dbReference>
<protein>
    <recommendedName>
        <fullName evidence="9">Protein kinase domain-containing protein</fullName>
    </recommendedName>
</protein>
<feature type="compositionally biased region" description="Polar residues" evidence="7">
    <location>
        <begin position="1007"/>
        <end position="1016"/>
    </location>
</feature>
<feature type="region of interest" description="Disordered" evidence="7">
    <location>
        <begin position="451"/>
        <end position="518"/>
    </location>
</feature>
<dbReference type="GO" id="GO:0004672">
    <property type="term" value="F:protein kinase activity"/>
    <property type="evidence" value="ECO:0007669"/>
    <property type="project" value="InterPro"/>
</dbReference>
<evidence type="ECO:0000256" key="8">
    <source>
        <dbReference type="SAM" id="Phobius"/>
    </source>
</evidence>
<evidence type="ECO:0000256" key="7">
    <source>
        <dbReference type="SAM" id="MobiDB-lite"/>
    </source>
</evidence>
<dbReference type="InterPro" id="IPR029787">
    <property type="entry name" value="Nucleotide_cyclase"/>
</dbReference>
<dbReference type="GO" id="GO:0005524">
    <property type="term" value="F:ATP binding"/>
    <property type="evidence" value="ECO:0007669"/>
    <property type="project" value="UniProtKB-UniRule"/>
</dbReference>
<comment type="caution">
    <text evidence="10">The sequence shown here is derived from an EMBL/GenBank/DDBJ whole genome shotgun (WGS) entry which is preliminary data.</text>
</comment>
<dbReference type="GeneID" id="26909139"/>
<feature type="region of interest" description="Disordered" evidence="7">
    <location>
        <begin position="583"/>
        <end position="639"/>
    </location>
</feature>
<keyword evidence="8" id="KW-0812">Transmembrane</keyword>
<dbReference type="SMART" id="SM00220">
    <property type="entry name" value="S_TKc"/>
    <property type="match status" value="1"/>
</dbReference>
<sequence>MASVRLVIVLVLYALLVASALVTITVVFSVLTRNTMNGLVLRLARASMASLKQAAVDQISHYEITTYLLAMLLERLYLTPFTDITSQNVNDFIPAWKLMTMPEMNINSKYLGTFSLKLDTTTNLWYMTGCDRETQLCSLYDAAANTTQYVKYKRRQTVNPIDPSTVFSVNGPPPLYARYLESMDLYPQTDDPGWWSHVYIEYAQRFTTHLCHGVRVAKTTDFFYCTDVYTLNDGSNQQRCRQLVGVTVEVTEADTFDQGNYISQSTVFLTSTLVVDNVNDLCDPDPDIADAIDKFLKSCKSELLTDCTEYFSLGKPNVFTVIGYSQPNGLSFVIADRAPHSFFYKAINHSQQIAIAISVVMIVVVVILSVVISISIVVPISFICASMKNASNLTYEHHMAPITRYTIISEVKQLCASYLDLRQALKDLKSFMPQGLLVGASDPMDTTSLLSALMSGGPYNSGDEEESAYHEDYDDDETDDGNEAGQEAAGRAGGYSSPETTTSGETFTPQSEAPRRLSPQAVRPSFVALADEDSVPDSPPPTHHRRSTAPNSNCLMSKGIVSVVAVSTVDDALARDAALNAEAVAKDASRKQSYDVDRAGVPPLSPPPQQQQQQPQRRRSSQMREQNPPESPSPRHVKFRRGVSSLNAASFREEGASLRLNRSVYTSDVNRFRNVNCSLVCIRYSFKYIDEHSLEGEVNRLMNIFIHTILRYGGVIEVFRPDVIVVSFGAHAVMSLHTQRATAAAITITKKLTVSQRACTRLVVDTGSFYCGICGANGRVSPVIFGDRFDWAVELLRYDLGLGRLVVTDRVALCLPGDFVVPFDYVITQSDRAHGCQLFLVLNPAKRNNKEFRQSVEDFRRAYTFASSGKYKEALEIVARGGQFDPELVAGYVKTYKYLLNMNPPRPRYCRFQLPLFEPLGVIVKLKEPKYQHDRLHINELEDEDEEHVSINFGFGGGSSSGTAPNVDNEGDRSRSHAFAGDGGSSGDNASMHPNLISTLEVDANRSKTTGTQSGMVRTRSRAFSRDSTTAARSFAITDDTIGSGTDRTPGSESWSRVQRGDRRRCYTENLSRAGDTGRTDYSEEGLPLVFTDHKGVRWHRFPHMIGVGAFAEVYKTISENGSLMALKCIHLAATNVQLADVVSEVNTACKLFSDFIVNHIGWAHVGSYMIIIMDYMSGGSVHSAMSAFPSGLTLQIARRYASDSVRGLAYLHRNGVVHADLKPHNMLLAADGGCRLSDFGSSVTKANARSSGGDVFHLRGTPVYMSPEVARGDPPSMKSDMWSFGITLYELLTGRQPWMMKKNAGMPAVPGRSLLASAGNNRSGNSPAAASVAVASESATAAAVIENAALHAVHDVYGLKNAADGSASTAPKTPNANNSSHSSAVDSSVVAAPRTTSVPSLAAADTPEVEWVPVQGLSDARLVQGIANGTVQVRVEQKDLPTLEAYQLIDACLQESPQRRPISWEVVDHPFFFSY</sequence>
<dbReference type="Gene3D" id="3.30.200.20">
    <property type="entry name" value="Phosphorylase Kinase, domain 1"/>
    <property type="match status" value="1"/>
</dbReference>
<dbReference type="InterPro" id="IPR050538">
    <property type="entry name" value="MAP_kinase_kinase_kinase"/>
</dbReference>
<evidence type="ECO:0000256" key="4">
    <source>
        <dbReference type="ARBA" id="ARBA00022777"/>
    </source>
</evidence>
<dbReference type="Proteomes" id="UP000037923">
    <property type="component" value="Unassembled WGS sequence"/>
</dbReference>
<dbReference type="InterPro" id="IPR008271">
    <property type="entry name" value="Ser/Thr_kinase_AS"/>
</dbReference>
<dbReference type="SUPFAM" id="SSF56112">
    <property type="entry name" value="Protein kinase-like (PK-like)"/>
    <property type="match status" value="1"/>
</dbReference>
<keyword evidence="5 6" id="KW-0067">ATP-binding</keyword>
<dbReference type="RefSeq" id="XP_015653272.1">
    <property type="nucleotide sequence ID" value="XM_015807987.1"/>
</dbReference>
<evidence type="ECO:0000259" key="9">
    <source>
        <dbReference type="PROSITE" id="PS50011"/>
    </source>
</evidence>